<accession>A0A926HVB5</accession>
<evidence type="ECO:0000313" key="1">
    <source>
        <dbReference type="EMBL" id="MBC8541472.1"/>
    </source>
</evidence>
<dbReference type="PANTHER" id="PTHR34071">
    <property type="entry name" value="5-NITROIMIDAZOLE ANTIBIOTICS RESISTANCE PROTEIN, NIMA-FAMILY-RELATED PROTEIN-RELATED"/>
    <property type="match status" value="1"/>
</dbReference>
<dbReference type="Pfam" id="PF12900">
    <property type="entry name" value="Pyridox_ox_2"/>
    <property type="match status" value="1"/>
</dbReference>
<reference evidence="1" key="1">
    <citation type="submission" date="2020-08" db="EMBL/GenBank/DDBJ databases">
        <title>Genome public.</title>
        <authorList>
            <person name="Liu C."/>
            <person name="Sun Q."/>
        </authorList>
    </citation>
    <scope>NUCLEOTIDE SEQUENCE</scope>
    <source>
        <strain evidence="1">H8</strain>
    </source>
</reference>
<proteinExistence type="predicted"/>
<dbReference type="Gene3D" id="2.30.110.10">
    <property type="entry name" value="Electron Transport, Fmn-binding Protein, Chain A"/>
    <property type="match status" value="1"/>
</dbReference>
<dbReference type="EMBL" id="JACRSU010000004">
    <property type="protein sequence ID" value="MBC8541472.1"/>
    <property type="molecule type" value="Genomic_DNA"/>
</dbReference>
<protein>
    <submittedName>
        <fullName evidence="1">Pyridoxamine 5'-phosphate oxidase family protein</fullName>
    </submittedName>
</protein>
<sequence length="153" mass="17235">MRKSQREIQSFEEITDVLNRCDTIRLGLFGQEYPYVVPLSFGYETANGKIVIYIHGAQEGKKHDLIAQSNKVCVEADICHGFAETERSVTTVYESIIGYGTAEKVYGDEMMHGLRLLLAHCGYEGFPFDQSVTNILTVYKITLDSVTGKRRTV</sequence>
<evidence type="ECO:0000313" key="2">
    <source>
        <dbReference type="Proteomes" id="UP000611762"/>
    </source>
</evidence>
<dbReference type="InterPro" id="IPR012349">
    <property type="entry name" value="Split_barrel_FMN-bd"/>
</dbReference>
<dbReference type="SUPFAM" id="SSF50475">
    <property type="entry name" value="FMN-binding split barrel"/>
    <property type="match status" value="1"/>
</dbReference>
<dbReference type="PANTHER" id="PTHR34071:SF2">
    <property type="entry name" value="FLAVIN-NUCLEOTIDE-BINDING PROTEIN"/>
    <property type="match status" value="1"/>
</dbReference>
<dbReference type="RefSeq" id="WP_249313503.1">
    <property type="nucleotide sequence ID" value="NZ_JACRSU010000004.1"/>
</dbReference>
<gene>
    <name evidence="1" type="ORF">H8698_10840</name>
</gene>
<dbReference type="Proteomes" id="UP000611762">
    <property type="component" value="Unassembled WGS sequence"/>
</dbReference>
<organism evidence="1 2">
    <name type="scientific">Congzhengia minquanensis</name>
    <dbReference type="NCBI Taxonomy" id="2763657"/>
    <lineage>
        <taxon>Bacteria</taxon>
        <taxon>Bacillati</taxon>
        <taxon>Bacillota</taxon>
        <taxon>Clostridia</taxon>
        <taxon>Eubacteriales</taxon>
        <taxon>Oscillospiraceae</taxon>
        <taxon>Congzhengia</taxon>
    </lineage>
</organism>
<dbReference type="AlphaFoldDB" id="A0A926HVB5"/>
<keyword evidence="2" id="KW-1185">Reference proteome</keyword>
<comment type="caution">
    <text evidence="1">The sequence shown here is derived from an EMBL/GenBank/DDBJ whole genome shotgun (WGS) entry which is preliminary data.</text>
</comment>
<dbReference type="InterPro" id="IPR024747">
    <property type="entry name" value="Pyridox_Oxase-rel"/>
</dbReference>
<name>A0A926HVB5_9FIRM</name>